<dbReference type="AlphaFoldDB" id="A0AAV0TP58"/>
<sequence length="330" mass="37076">MPVALVAETRDVAAAVAHAHVPSVVTLDNGQCSVRSFLQARPSGVYTCARAKTRTVGLGPLDHLSKVIVDWPFHVHRLKTSLELKLHNAKYDTSKLSRFQMATERLVTAVLKQWQATTTTETMDGMLSVLWYPLPESTNSGYGLAVHLCSMPQVQSTTSTLLVYGEGRENARCKHSKWIDDRVPLERHRAHVAEKRLGPIDEILLRRAGRDGDQLLLEGLVTNFFVVCEDRVYTADEGVLEGSVRKLVLDACRELSILVVLEPPKLSERTLWQAAFITSVVRVVMSVTRLVWEEEINGHEVMQEWSIPSDTCDLVQRIRDHVSMHCMCLE</sequence>
<protein>
    <submittedName>
        <fullName evidence="1">Uncharacterized protein</fullName>
    </submittedName>
</protein>
<name>A0AAV0TP58_HYABA</name>
<dbReference type="InterPro" id="IPR036038">
    <property type="entry name" value="Aminotransferase-like"/>
</dbReference>
<comment type="caution">
    <text evidence="1">The sequence shown here is derived from an EMBL/GenBank/DDBJ whole genome shotgun (WGS) entry which is preliminary data.</text>
</comment>
<dbReference type="Proteomes" id="UP001162031">
    <property type="component" value="Unassembled WGS sequence"/>
</dbReference>
<evidence type="ECO:0000313" key="2">
    <source>
        <dbReference type="Proteomes" id="UP001162031"/>
    </source>
</evidence>
<dbReference type="InterPro" id="IPR043132">
    <property type="entry name" value="BCAT-like_C"/>
</dbReference>
<gene>
    <name evidence="1" type="ORF">HBR001_LOCUS3539</name>
</gene>
<dbReference type="GO" id="GO:0003824">
    <property type="term" value="F:catalytic activity"/>
    <property type="evidence" value="ECO:0007669"/>
    <property type="project" value="InterPro"/>
</dbReference>
<keyword evidence="2" id="KW-1185">Reference proteome</keyword>
<dbReference type="InterPro" id="IPR001544">
    <property type="entry name" value="Aminotrans_IV"/>
</dbReference>
<dbReference type="Pfam" id="PF01063">
    <property type="entry name" value="Aminotran_4"/>
    <property type="match status" value="1"/>
</dbReference>
<dbReference type="EMBL" id="CANTFL010000591">
    <property type="protein sequence ID" value="CAI5725197.1"/>
    <property type="molecule type" value="Genomic_DNA"/>
</dbReference>
<dbReference type="SUPFAM" id="SSF56752">
    <property type="entry name" value="D-aminoacid aminotransferase-like PLP-dependent enzymes"/>
    <property type="match status" value="1"/>
</dbReference>
<organism evidence="1 2">
    <name type="scientific">Hyaloperonospora brassicae</name>
    <name type="common">Brassica downy mildew</name>
    <name type="synonym">Peronospora brassicae</name>
    <dbReference type="NCBI Taxonomy" id="162125"/>
    <lineage>
        <taxon>Eukaryota</taxon>
        <taxon>Sar</taxon>
        <taxon>Stramenopiles</taxon>
        <taxon>Oomycota</taxon>
        <taxon>Peronosporomycetes</taxon>
        <taxon>Peronosporales</taxon>
        <taxon>Peronosporaceae</taxon>
        <taxon>Hyaloperonospora</taxon>
    </lineage>
</organism>
<reference evidence="1" key="1">
    <citation type="submission" date="2022-12" db="EMBL/GenBank/DDBJ databases">
        <authorList>
            <person name="Webb A."/>
        </authorList>
    </citation>
    <scope>NUCLEOTIDE SEQUENCE</scope>
    <source>
        <strain evidence="1">Hp1</strain>
    </source>
</reference>
<evidence type="ECO:0000313" key="1">
    <source>
        <dbReference type="EMBL" id="CAI5725197.1"/>
    </source>
</evidence>
<dbReference type="PANTHER" id="PTHR47703:SF2">
    <property type="entry name" value="D-AMINOACID AMINOTRANSFERASE-LIKE PLP-DEPENDENT ENZYMES SUPERFAMILY PROTEIN"/>
    <property type="match status" value="1"/>
</dbReference>
<accession>A0AAV0TP58</accession>
<dbReference type="PANTHER" id="PTHR47703">
    <property type="entry name" value="D-AMINOACID AMINOTRANSFERASE-LIKE PLP-DEPENDENT ENZYMES SUPERFAMILY PROTEIN"/>
    <property type="match status" value="1"/>
</dbReference>
<proteinExistence type="predicted"/>
<dbReference type="Gene3D" id="3.20.10.10">
    <property type="entry name" value="D-amino Acid Aminotransferase, subunit A, domain 2"/>
    <property type="match status" value="1"/>
</dbReference>